<name>A0ABR1EEQ4_NECAM</name>
<sequence>MMPIDKSAGLDEPFVSRLKLDKLTCPVFNGLIRTHKLKPDEMNSTSAIPSHLSNMHHFLEPLRNARVESNSVIESFDVTPLYTNVKNSKALQALSEMTDLHGNNLETYGLSETRIITLIKECVNCNIFRWSGNYFAELRGLAMGQRLAPLLAICFMSMYSRYIDGCCTITSTESEMDKCFRILNQQSQYIRLTRETLKEGWHPYLKTQISASNDIIRVKWYRKERFKKILSHAKSAHPIAAKRAALRDMFKTASEVCSDNQERQEN</sequence>
<comment type="caution">
    <text evidence="1">The sequence shown here is derived from an EMBL/GenBank/DDBJ whole genome shotgun (WGS) entry which is preliminary data.</text>
</comment>
<dbReference type="Proteomes" id="UP001303046">
    <property type="component" value="Unassembled WGS sequence"/>
</dbReference>
<reference evidence="1 2" key="1">
    <citation type="submission" date="2023-08" db="EMBL/GenBank/DDBJ databases">
        <title>A Necator americanus chromosomal reference genome.</title>
        <authorList>
            <person name="Ilik V."/>
            <person name="Petrzelkova K.J."/>
            <person name="Pardy F."/>
            <person name="Fuh T."/>
            <person name="Niatou-Singa F.S."/>
            <person name="Gouil Q."/>
            <person name="Baker L."/>
            <person name="Ritchie M.E."/>
            <person name="Jex A.R."/>
            <person name="Gazzola D."/>
            <person name="Li H."/>
            <person name="Toshio Fujiwara R."/>
            <person name="Zhan B."/>
            <person name="Aroian R.V."/>
            <person name="Pafco B."/>
            <person name="Schwarz E.M."/>
        </authorList>
    </citation>
    <scope>NUCLEOTIDE SEQUENCE [LARGE SCALE GENOMIC DNA]</scope>
    <source>
        <strain evidence="1 2">Aroian</strain>
        <tissue evidence="1">Whole animal</tissue>
    </source>
</reference>
<evidence type="ECO:0000313" key="2">
    <source>
        <dbReference type="Proteomes" id="UP001303046"/>
    </source>
</evidence>
<protein>
    <recommendedName>
        <fullName evidence="3">Reverse transcriptase domain-containing protein</fullName>
    </recommendedName>
</protein>
<proteinExistence type="predicted"/>
<keyword evidence="2" id="KW-1185">Reference proteome</keyword>
<organism evidence="1 2">
    <name type="scientific">Necator americanus</name>
    <name type="common">Human hookworm</name>
    <dbReference type="NCBI Taxonomy" id="51031"/>
    <lineage>
        <taxon>Eukaryota</taxon>
        <taxon>Metazoa</taxon>
        <taxon>Ecdysozoa</taxon>
        <taxon>Nematoda</taxon>
        <taxon>Chromadorea</taxon>
        <taxon>Rhabditida</taxon>
        <taxon>Rhabditina</taxon>
        <taxon>Rhabditomorpha</taxon>
        <taxon>Strongyloidea</taxon>
        <taxon>Ancylostomatidae</taxon>
        <taxon>Bunostominae</taxon>
        <taxon>Necator</taxon>
    </lineage>
</organism>
<dbReference type="EMBL" id="JAVFWL010000006">
    <property type="protein sequence ID" value="KAK6761080.1"/>
    <property type="molecule type" value="Genomic_DNA"/>
</dbReference>
<evidence type="ECO:0000313" key="1">
    <source>
        <dbReference type="EMBL" id="KAK6761080.1"/>
    </source>
</evidence>
<gene>
    <name evidence="1" type="primary">Necator_chrX.g22390</name>
    <name evidence="1" type="ORF">RB195_022228</name>
</gene>
<evidence type="ECO:0008006" key="3">
    <source>
        <dbReference type="Google" id="ProtNLM"/>
    </source>
</evidence>
<accession>A0ABR1EEQ4</accession>
<dbReference type="PANTHER" id="PTHR21301">
    <property type="entry name" value="REVERSE TRANSCRIPTASE"/>
    <property type="match status" value="1"/>
</dbReference>
<dbReference type="PANTHER" id="PTHR21301:SF10">
    <property type="entry name" value="REVERSE TRANSCRIPTASE DOMAIN-CONTAINING PROTEIN"/>
    <property type="match status" value="1"/>
</dbReference>